<dbReference type="PANTHER" id="PTHR45947:SF3">
    <property type="entry name" value="SULFOQUINOVOSYL TRANSFERASE SQD2"/>
    <property type="match status" value="1"/>
</dbReference>
<dbReference type="Pfam" id="PF13439">
    <property type="entry name" value="Glyco_transf_4"/>
    <property type="match status" value="1"/>
</dbReference>
<protein>
    <submittedName>
        <fullName evidence="3">Putative Glycosyl transferase group 1</fullName>
    </submittedName>
</protein>
<dbReference type="RefSeq" id="WP_121987601.1">
    <property type="nucleotide sequence ID" value="NZ_OUNR01000001.1"/>
</dbReference>
<evidence type="ECO:0000259" key="1">
    <source>
        <dbReference type="Pfam" id="PF00534"/>
    </source>
</evidence>
<dbReference type="Gene3D" id="3.40.50.2000">
    <property type="entry name" value="Glycogen Phosphorylase B"/>
    <property type="match status" value="2"/>
</dbReference>
<evidence type="ECO:0000259" key="2">
    <source>
        <dbReference type="Pfam" id="PF13439"/>
    </source>
</evidence>
<dbReference type="AlphaFoldDB" id="A0A330KZR2"/>
<dbReference type="Pfam" id="PF00534">
    <property type="entry name" value="Glycos_transf_1"/>
    <property type="match status" value="1"/>
</dbReference>
<dbReference type="CDD" id="cd03801">
    <property type="entry name" value="GT4_PimA-like"/>
    <property type="match status" value="1"/>
</dbReference>
<dbReference type="InterPro" id="IPR001296">
    <property type="entry name" value="Glyco_trans_1"/>
</dbReference>
<sequence length="390" mass="43418">MKLAIVTNILTPYRIPLFAAMAGQVDRLTVLLMAEREENRQWELGAIPFEVQVLPGFHLRPRRADVSIHLNYGVIRALRRLNPDVVLSGGFAAANVAAFVYCRLFGKKYVAWTHLTLQDGAESSRLRRWIRHFVIGSAHGSIAESSVAREAFVHYGAPPRRVLRAVMPFDVSRIHEQTDAVRRSSGYQAFRSRYPGVVLLSIGQLIARKGCREMLEIYRRTAQVRPDVSLVMLGDGPERASLERMVDEQRIPHVFFEGYVQSEDLPQYLACADLFVFHTLYDAFGLVLSEAMAASLPVVSSVHAAATRDLIKEGVTGVSIDPHAAAASAETIVKLLDLPRRDLVGMGRAGYEHVRAFDAVPSAARIVEFMRSLMGRSDWLPMVEGQEGNP</sequence>
<dbReference type="SUPFAM" id="SSF53756">
    <property type="entry name" value="UDP-Glycosyltransferase/glycogen phosphorylase"/>
    <property type="match status" value="1"/>
</dbReference>
<dbReference type="Proteomes" id="UP000248168">
    <property type="component" value="Unassembled WGS sequence"/>
</dbReference>
<feature type="domain" description="Glycosyltransferase subfamily 4-like N-terminal" evidence="2">
    <location>
        <begin position="56"/>
        <end position="162"/>
    </location>
</feature>
<evidence type="ECO:0000313" key="4">
    <source>
        <dbReference type="Proteomes" id="UP000248168"/>
    </source>
</evidence>
<dbReference type="InterPro" id="IPR050194">
    <property type="entry name" value="Glycosyltransferase_grp1"/>
</dbReference>
<dbReference type="InterPro" id="IPR028098">
    <property type="entry name" value="Glyco_trans_4-like_N"/>
</dbReference>
<gene>
    <name evidence="3" type="ORF">NITLEN_10074</name>
</gene>
<dbReference type="OrthoDB" id="9795068at2"/>
<dbReference type="InParanoid" id="A0A330KZR2"/>
<feature type="domain" description="Glycosyl transferase family 1" evidence="1">
    <location>
        <begin position="198"/>
        <end position="341"/>
    </location>
</feature>
<proteinExistence type="predicted"/>
<keyword evidence="3" id="KW-0808">Transferase</keyword>
<accession>A0A330KZR2</accession>
<dbReference type="EMBL" id="OUNR01000001">
    <property type="protein sequence ID" value="SPP62988.1"/>
    <property type="molecule type" value="Genomic_DNA"/>
</dbReference>
<reference evidence="4" key="1">
    <citation type="submission" date="2018-04" db="EMBL/GenBank/DDBJ databases">
        <authorList>
            <person name="Lucker S."/>
            <person name="Sakoula D."/>
        </authorList>
    </citation>
    <scope>NUCLEOTIDE SEQUENCE [LARGE SCALE GENOMIC DNA]</scope>
</reference>
<organism evidence="3 4">
    <name type="scientific">Nitrospira lenta</name>
    <dbReference type="NCBI Taxonomy" id="1436998"/>
    <lineage>
        <taxon>Bacteria</taxon>
        <taxon>Pseudomonadati</taxon>
        <taxon>Nitrospirota</taxon>
        <taxon>Nitrospiria</taxon>
        <taxon>Nitrospirales</taxon>
        <taxon>Nitrospiraceae</taxon>
        <taxon>Nitrospira</taxon>
    </lineage>
</organism>
<evidence type="ECO:0000313" key="3">
    <source>
        <dbReference type="EMBL" id="SPP62988.1"/>
    </source>
</evidence>
<dbReference type="PANTHER" id="PTHR45947">
    <property type="entry name" value="SULFOQUINOVOSYL TRANSFERASE SQD2"/>
    <property type="match status" value="1"/>
</dbReference>
<keyword evidence="4" id="KW-1185">Reference proteome</keyword>
<dbReference type="GO" id="GO:0016758">
    <property type="term" value="F:hexosyltransferase activity"/>
    <property type="evidence" value="ECO:0007669"/>
    <property type="project" value="TreeGrafter"/>
</dbReference>
<name>A0A330KZR2_9BACT</name>